<name>A0A6G7VMR6_9RHOB</name>
<dbReference type="NCBIfam" id="TIGR02218">
    <property type="entry name" value="phg_TIGR02218"/>
    <property type="match status" value="1"/>
</dbReference>
<organism evidence="2 3">
    <name type="scientific">Pontivivens nitratireducens</name>
    <dbReference type="NCBI Taxonomy" id="2758038"/>
    <lineage>
        <taxon>Bacteria</taxon>
        <taxon>Pseudomonadati</taxon>
        <taxon>Pseudomonadota</taxon>
        <taxon>Alphaproteobacteria</taxon>
        <taxon>Rhodobacterales</taxon>
        <taxon>Paracoccaceae</taxon>
        <taxon>Pontivivens</taxon>
    </lineage>
</organism>
<reference evidence="2 3" key="1">
    <citation type="submission" date="2020-03" db="EMBL/GenBank/DDBJ databases">
        <title>Complete genome sequence of Monaibacterium sp. ALG8 with diverse plasmids.</title>
        <authorList>
            <person name="Sun C."/>
        </authorList>
    </citation>
    <scope>NUCLEOTIDE SEQUENCE [LARGE SCALE GENOMIC DNA]</scope>
    <source>
        <strain evidence="2 3">ALG8</strain>
    </source>
</reference>
<protein>
    <submittedName>
        <fullName evidence="2">DUF2163 domain-containing protein</fullName>
    </submittedName>
</protein>
<accession>A0A6G7VMR6</accession>
<sequence length="297" mass="31845">MRDIPQEMQARLDSGATTMCRCWLVTRKDGVALGFTDHDRALLVDGVRYEADSGLSAGALDQATGLSADNGEVLGALSANAIREVDIAAGLYDGAEVRQWLVDWQRPDLRIALFTGRIGEIRRRQGAFEAELRSLVDDLNRPVGRALNHDCDATLGDARCGVDVTDPAWCTDGTVDAIEGDGALIVDGLAGYAPDWFAGGVVTWISGANAGAKSAIRHDTTRNGVRLLGLRTGTAFAVAAGDTFSVLAGCDRRAETCRTKFDNFLNYRGFPHIPGEDWMTSYPNQGEVHDGGSLRKG</sequence>
<dbReference type="Pfam" id="PF09356">
    <property type="entry name" value="Phage_BR0599"/>
    <property type="match status" value="1"/>
</dbReference>
<keyword evidence="3" id="KW-1185">Reference proteome</keyword>
<dbReference type="AlphaFoldDB" id="A0A6G7VMR6"/>
<gene>
    <name evidence="2" type="ORF">G8E03_11490</name>
</gene>
<dbReference type="RefSeq" id="WP_166191922.1">
    <property type="nucleotide sequence ID" value="NZ_CP049811.1"/>
</dbReference>
<evidence type="ECO:0000313" key="2">
    <source>
        <dbReference type="EMBL" id="QIK41339.1"/>
    </source>
</evidence>
<evidence type="ECO:0000313" key="3">
    <source>
        <dbReference type="Proteomes" id="UP000500791"/>
    </source>
</evidence>
<evidence type="ECO:0000259" key="1">
    <source>
        <dbReference type="Pfam" id="PF09356"/>
    </source>
</evidence>
<proteinExistence type="predicted"/>
<dbReference type="KEGG" id="mon:G8E03_11490"/>
<dbReference type="InterPro" id="IPR011928">
    <property type="entry name" value="Phage_phiJL001_Gp84"/>
</dbReference>
<dbReference type="InterPro" id="IPR018964">
    <property type="entry name" value="Phage_phiJL001_Gp84_C"/>
</dbReference>
<dbReference type="EMBL" id="CP049811">
    <property type="protein sequence ID" value="QIK41339.1"/>
    <property type="molecule type" value="Genomic_DNA"/>
</dbReference>
<dbReference type="Pfam" id="PF09931">
    <property type="entry name" value="Phage_phiJL001_Gp84_N"/>
    <property type="match status" value="1"/>
</dbReference>
<feature type="domain" description="Bacteriophage phiJL001 Gp84 C-terminal" evidence="1">
    <location>
        <begin position="195"/>
        <end position="277"/>
    </location>
</feature>
<dbReference type="Proteomes" id="UP000500791">
    <property type="component" value="Chromosome"/>
</dbReference>